<name>A0A0B7N1F3_9FUNG</name>
<dbReference type="STRING" id="35722.A0A0B7N1F3"/>
<dbReference type="Pfam" id="PF16021">
    <property type="entry name" value="PDCD7"/>
    <property type="match status" value="1"/>
</dbReference>
<accession>A0A0B7N1F3</accession>
<dbReference type="GO" id="GO:0005689">
    <property type="term" value="C:U12-type spliceosomal complex"/>
    <property type="evidence" value="ECO:0007669"/>
    <property type="project" value="TreeGrafter"/>
</dbReference>
<proteinExistence type="predicted"/>
<dbReference type="Proteomes" id="UP000054107">
    <property type="component" value="Unassembled WGS sequence"/>
</dbReference>
<dbReference type="AlphaFoldDB" id="A0A0B7N1F3"/>
<evidence type="ECO:0000313" key="1">
    <source>
        <dbReference type="EMBL" id="CEP09223.1"/>
    </source>
</evidence>
<reference evidence="1 2" key="1">
    <citation type="submission" date="2014-09" db="EMBL/GenBank/DDBJ databases">
        <authorList>
            <person name="Ellenberger Sabrina"/>
        </authorList>
    </citation>
    <scope>NUCLEOTIDE SEQUENCE [LARGE SCALE GENOMIC DNA]</scope>
    <source>
        <strain evidence="1 2">CBS 412.66</strain>
    </source>
</reference>
<dbReference type="InterPro" id="IPR031974">
    <property type="entry name" value="PDCD7"/>
</dbReference>
<evidence type="ECO:0000313" key="2">
    <source>
        <dbReference type="Proteomes" id="UP000054107"/>
    </source>
</evidence>
<gene>
    <name evidence="1" type="primary">PARPA_02700.1 scaffold 5218</name>
</gene>
<dbReference type="PANTHER" id="PTHR48190:SF2">
    <property type="entry name" value="PROGRAMMED CELL DEATH PROTEIN 7"/>
    <property type="match status" value="1"/>
</dbReference>
<organism evidence="1 2">
    <name type="scientific">Parasitella parasitica</name>
    <dbReference type="NCBI Taxonomy" id="35722"/>
    <lineage>
        <taxon>Eukaryota</taxon>
        <taxon>Fungi</taxon>
        <taxon>Fungi incertae sedis</taxon>
        <taxon>Mucoromycota</taxon>
        <taxon>Mucoromycotina</taxon>
        <taxon>Mucoromycetes</taxon>
        <taxon>Mucorales</taxon>
        <taxon>Mucorineae</taxon>
        <taxon>Mucoraceae</taxon>
        <taxon>Parasitella</taxon>
    </lineage>
</organism>
<keyword evidence="2" id="KW-1185">Reference proteome</keyword>
<dbReference type="EMBL" id="LN721303">
    <property type="protein sequence ID" value="CEP09223.1"/>
    <property type="molecule type" value="Genomic_DNA"/>
</dbReference>
<dbReference type="PANTHER" id="PTHR48190">
    <property type="entry name" value="PROGRAMMED CELL DEATH PROTEIN 7"/>
    <property type="match status" value="1"/>
</dbReference>
<dbReference type="InterPro" id="IPR052831">
    <property type="entry name" value="Apoptosis_promoter"/>
</dbReference>
<dbReference type="OrthoDB" id="2289628at2759"/>
<protein>
    <submittedName>
        <fullName evidence="1">Uncharacterized protein</fullName>
    </submittedName>
</protein>
<sequence length="293" mass="34004">MSIIEAKRQLSDAIAKYEHLKSELNSKSNLESYSEEEWHAHLKNLGLETAQLIHTSRVLDDDNLINLINRKQQKLKRHAVWKKKHKKRVQQRKRQQAKKNEKWIKDTEWKVTMSPSVNAAVALTSTASLPSTDSKQAQEQADDKNRIRFLTKKLALLTEIRALRRKKLEAKGHFFADDGNEFFNKVKESLQVSDPTELDTLQQQNQQQQQQAAEKKLSIHPQDTWHDMAIDKTAYGYWCGADQSLDALLKTRRLWDQYILLDKQDNDTFHKVPPTFVAPAPPANAIWASYLRL</sequence>